<sequence>MLDSRNDRLDYGAELAPPDGFELDAAVATTYSLDLNALLAVPIALCFSNTLEGDLKGEKIAILEAMTQLKDKLKVFYQKGNIHCPSSYNRLYALLEPCLQAIVPSGGVFSSFHPKLWLLRFKESGAALKSPKIKYRLLILSRNLTFDRSWDLALSLDGERTAATATAHAPSWITLFSDLLSQANDFEASDRLLKDLPYICWQVPKPFNKLELLVGGPVYGHPVDSHRKSLSALMVVSPFIQSQEGNIFGLKQLAGEQVNVHKVLCSRAEELNAIGPTALSDWDCYAINPSIVDCEESLGLNDGEEHILSQNLHAKLIIRESGRVCDWFVGSANATSAALGDGDANPRNTEIMAKLSGNDPQLSPKIVLAQWLEQKLFVKHEFETIELEDGEALSSALRKLMHELIAANWTLHASKNVDEGYDLTLSHTFDTDKFPLDAAIKISQLALPGQLFITSELKWFKATLAQLSSFIIVEVEIARGGFSKTKRCVICADLTIEGGDTRQQHLLQSLVNSPEKILNYVRLLLETQPNKAQWLAFEPTGNEAQAAINALLSSDSPLFEQLMVAASRHPEVIERIGKLIKRLKIAQVEIPSEFADLWSHFTKGRS</sequence>
<protein>
    <recommendedName>
        <fullName evidence="3">PLD phosphodiesterase domain-containing protein</fullName>
    </recommendedName>
</protein>
<evidence type="ECO:0000313" key="1">
    <source>
        <dbReference type="EMBL" id="KVX03069.1"/>
    </source>
</evidence>
<dbReference type="RefSeq" id="WP_059743499.1">
    <property type="nucleotide sequence ID" value="NZ_LRDC01000001.1"/>
</dbReference>
<accession>A0A119D0K0</accession>
<evidence type="ECO:0000313" key="2">
    <source>
        <dbReference type="Proteomes" id="UP000055702"/>
    </source>
</evidence>
<dbReference type="EMBL" id="LRDC01000001">
    <property type="protein sequence ID" value="KVX03069.1"/>
    <property type="molecule type" value="Genomic_DNA"/>
</dbReference>
<reference evidence="1 2" key="1">
    <citation type="submission" date="2016-01" db="EMBL/GenBank/DDBJ databases">
        <title>Draft genome of the antarctic isolate Shewanella frigidimarina Ag06-30.</title>
        <authorList>
            <person name="Parmeciano Di Noto G."/>
            <person name="Vazquez S."/>
            <person name="Mac Cormack W."/>
            <person name="Iriarte A."/>
            <person name="Quiroga C."/>
        </authorList>
    </citation>
    <scope>NUCLEOTIDE SEQUENCE [LARGE SCALE GENOMIC DNA]</scope>
    <source>
        <strain evidence="1 2">Ag06-30</strain>
    </source>
</reference>
<organism evidence="1">
    <name type="scientific">Shewanella frigidimarina</name>
    <dbReference type="NCBI Taxonomy" id="56812"/>
    <lineage>
        <taxon>Bacteria</taxon>
        <taxon>Pseudomonadati</taxon>
        <taxon>Pseudomonadota</taxon>
        <taxon>Gammaproteobacteria</taxon>
        <taxon>Alteromonadales</taxon>
        <taxon>Shewanellaceae</taxon>
        <taxon>Shewanella</taxon>
    </lineage>
</organism>
<proteinExistence type="predicted"/>
<dbReference type="CDD" id="cd09176">
    <property type="entry name" value="PLDc_unchar6"/>
    <property type="match status" value="1"/>
</dbReference>
<evidence type="ECO:0008006" key="3">
    <source>
        <dbReference type="Google" id="ProtNLM"/>
    </source>
</evidence>
<gene>
    <name evidence="1" type="ORF">AWJ07_00365</name>
</gene>
<name>A0A119D0K0_SHEFR</name>
<dbReference type="Proteomes" id="UP000055702">
    <property type="component" value="Unassembled WGS sequence"/>
</dbReference>
<dbReference type="InterPro" id="IPR059166">
    <property type="entry name" value="PLD-like_cat"/>
</dbReference>
<comment type="caution">
    <text evidence="1">The sequence shown here is derived from an EMBL/GenBank/DDBJ whole genome shotgun (WGS) entry which is preliminary data.</text>
</comment>
<dbReference type="AlphaFoldDB" id="A0A119D0K0"/>